<dbReference type="Gene3D" id="1.10.510.10">
    <property type="entry name" value="Transferase(Phosphotransferase) domain 1"/>
    <property type="match status" value="1"/>
</dbReference>
<dbReference type="InterPro" id="IPR000719">
    <property type="entry name" value="Prot_kinase_dom"/>
</dbReference>
<dbReference type="GeneID" id="95988677"/>
<evidence type="ECO:0000313" key="3">
    <source>
        <dbReference type="Proteomes" id="UP001565368"/>
    </source>
</evidence>
<dbReference type="PANTHER" id="PTHR44167">
    <property type="entry name" value="OVARIAN-SPECIFIC SERINE/THREONINE-PROTEIN KINASE LOK-RELATED"/>
    <property type="match status" value="1"/>
</dbReference>
<sequence length="472" mass="52176">MPGLATAYFISVVAAATMFIGGAAAAEGRLAARARLRGGELRPAANQILPRFLAEVILLLPELLIPSAPRTEIFLTYTQVFGNLALCPDASYLADPRQLRRMYQWLRLGYQVMDSPFGLIALLERFHMGSSSYFDQGYFQPSGSASVFKVGIKTTFQRALFNTEVGALMSLGPHEGIIRLLWAADSGYNNWNRYFMVSELMEGSLTHMMKSLPSAQHKLDVQALVLTAFRWFKDVCGALAHTHGKGWLHRNIAPSHILINKYGRAVLADWSRAVESVHTIAVSSCSWERFGDPEYMAPECFGEGEWSQASDIFAACAVLFRILNGVAPRKLLGDNLDLNAAQFPESFDTWMWREIDGFELEGNLILQLLEEGLSRDPTKRPAAVECVQRANRILLASGGTTVPLDETVLAQEYVIVEHADADPRLCLGLNTRRSLPRRTATQVSKLAKNGLGKKGLGKVVKGFGKIKRALRS</sequence>
<name>A0ABR3PUZ5_9TREE</name>
<reference evidence="2 3" key="1">
    <citation type="submission" date="2023-08" db="EMBL/GenBank/DDBJ databases">
        <title>Annotated Genome Sequence of Vanrija albida AlHP1.</title>
        <authorList>
            <person name="Herzog R."/>
        </authorList>
    </citation>
    <scope>NUCLEOTIDE SEQUENCE [LARGE SCALE GENOMIC DNA]</scope>
    <source>
        <strain evidence="2 3">AlHP1</strain>
    </source>
</reference>
<comment type="caution">
    <text evidence="2">The sequence shown here is derived from an EMBL/GenBank/DDBJ whole genome shotgun (WGS) entry which is preliminary data.</text>
</comment>
<dbReference type="EMBL" id="JBBXJM010000006">
    <property type="protein sequence ID" value="KAL1405952.1"/>
    <property type="molecule type" value="Genomic_DNA"/>
</dbReference>
<dbReference type="Pfam" id="PF00069">
    <property type="entry name" value="Pkinase"/>
    <property type="match status" value="1"/>
</dbReference>
<dbReference type="PROSITE" id="PS50011">
    <property type="entry name" value="PROTEIN_KINASE_DOM"/>
    <property type="match status" value="1"/>
</dbReference>
<feature type="domain" description="Protein kinase" evidence="1">
    <location>
        <begin position="120"/>
        <end position="394"/>
    </location>
</feature>
<dbReference type="InterPro" id="IPR011009">
    <property type="entry name" value="Kinase-like_dom_sf"/>
</dbReference>
<proteinExistence type="predicted"/>
<keyword evidence="3" id="KW-1185">Reference proteome</keyword>
<dbReference type="PANTHER" id="PTHR44167:SF18">
    <property type="entry name" value="PROTEIN KINASE DOMAIN-CONTAINING PROTEIN"/>
    <property type="match status" value="1"/>
</dbReference>
<accession>A0ABR3PUZ5</accession>
<gene>
    <name evidence="2" type="ORF">Q8F55_007634</name>
</gene>
<organism evidence="2 3">
    <name type="scientific">Vanrija albida</name>
    <dbReference type="NCBI Taxonomy" id="181172"/>
    <lineage>
        <taxon>Eukaryota</taxon>
        <taxon>Fungi</taxon>
        <taxon>Dikarya</taxon>
        <taxon>Basidiomycota</taxon>
        <taxon>Agaricomycotina</taxon>
        <taxon>Tremellomycetes</taxon>
        <taxon>Trichosporonales</taxon>
        <taxon>Trichosporonaceae</taxon>
        <taxon>Vanrija</taxon>
    </lineage>
</organism>
<dbReference type="RefSeq" id="XP_069205896.1">
    <property type="nucleotide sequence ID" value="XM_069356055.1"/>
</dbReference>
<dbReference type="Proteomes" id="UP001565368">
    <property type="component" value="Unassembled WGS sequence"/>
</dbReference>
<protein>
    <recommendedName>
        <fullName evidence="1">Protein kinase domain-containing protein</fullName>
    </recommendedName>
</protein>
<dbReference type="SUPFAM" id="SSF56112">
    <property type="entry name" value="Protein kinase-like (PK-like)"/>
    <property type="match status" value="1"/>
</dbReference>
<dbReference type="SMART" id="SM00220">
    <property type="entry name" value="S_TKc"/>
    <property type="match status" value="1"/>
</dbReference>
<evidence type="ECO:0000259" key="1">
    <source>
        <dbReference type="PROSITE" id="PS50011"/>
    </source>
</evidence>
<evidence type="ECO:0000313" key="2">
    <source>
        <dbReference type="EMBL" id="KAL1405952.1"/>
    </source>
</evidence>